<feature type="region of interest" description="Disordered" evidence="1">
    <location>
        <begin position="1"/>
        <end position="40"/>
    </location>
</feature>
<reference evidence="2 3" key="1">
    <citation type="submission" date="2021-02" db="EMBL/GenBank/DDBJ databases">
        <title>De Novo genome assembly of isolated myxobacteria.</title>
        <authorList>
            <person name="Stevens D.C."/>
        </authorList>
    </citation>
    <scope>NUCLEOTIDE SEQUENCE [LARGE SCALE GENOMIC DNA]</scope>
    <source>
        <strain evidence="3">SCPEA02</strain>
    </source>
</reference>
<evidence type="ECO:0000313" key="3">
    <source>
        <dbReference type="Proteomes" id="UP000662747"/>
    </source>
</evidence>
<dbReference type="RefSeq" id="WP_206726260.1">
    <property type="nucleotide sequence ID" value="NZ_CP071090.1"/>
</dbReference>
<dbReference type="EMBL" id="CP071090">
    <property type="protein sequence ID" value="QSQ24699.1"/>
    <property type="molecule type" value="Genomic_DNA"/>
</dbReference>
<name>A0ABX7P1H4_9BACT</name>
<evidence type="ECO:0000256" key="1">
    <source>
        <dbReference type="SAM" id="MobiDB-lite"/>
    </source>
</evidence>
<sequence>MTTKPPPGSSRPPPPRPADMPEPERASSRDPRIPPDSADYSSVLADATLYKRGDISFEELQRRVLARALPPHGLGDAYLLMSPPPPPPGVHFDPRVMPSDWAGTWGEVAMTHFAGELTRDEYDRLHRAAHPTCAR</sequence>
<feature type="compositionally biased region" description="Pro residues" evidence="1">
    <location>
        <begin position="1"/>
        <end position="20"/>
    </location>
</feature>
<protein>
    <submittedName>
        <fullName evidence="2">Uncharacterized protein</fullName>
    </submittedName>
</protein>
<proteinExistence type="predicted"/>
<keyword evidence="3" id="KW-1185">Reference proteome</keyword>
<organism evidence="2 3">
    <name type="scientific">Pyxidicoccus parkwayensis</name>
    <dbReference type="NCBI Taxonomy" id="2813578"/>
    <lineage>
        <taxon>Bacteria</taxon>
        <taxon>Pseudomonadati</taxon>
        <taxon>Myxococcota</taxon>
        <taxon>Myxococcia</taxon>
        <taxon>Myxococcales</taxon>
        <taxon>Cystobacterineae</taxon>
        <taxon>Myxococcaceae</taxon>
        <taxon>Pyxidicoccus</taxon>
    </lineage>
</organism>
<accession>A0ABX7P1H4</accession>
<dbReference type="Proteomes" id="UP000662747">
    <property type="component" value="Chromosome"/>
</dbReference>
<gene>
    <name evidence="2" type="ORF">JY651_07050</name>
</gene>
<feature type="compositionally biased region" description="Basic and acidic residues" evidence="1">
    <location>
        <begin position="22"/>
        <end position="33"/>
    </location>
</feature>
<evidence type="ECO:0000313" key="2">
    <source>
        <dbReference type="EMBL" id="QSQ24699.1"/>
    </source>
</evidence>